<accession>A0A931A8G8</accession>
<dbReference type="SUPFAM" id="SSF50993">
    <property type="entry name" value="Peptidase/esterase 'gauge' domain"/>
    <property type="match status" value="1"/>
</dbReference>
<name>A0A931A8G8_9ACTN</name>
<evidence type="ECO:0000313" key="10">
    <source>
        <dbReference type="Proteomes" id="UP000605361"/>
    </source>
</evidence>
<dbReference type="Gene3D" id="2.130.10.120">
    <property type="entry name" value="Prolyl oligopeptidase, N-terminal domain"/>
    <property type="match status" value="1"/>
</dbReference>
<comment type="similarity">
    <text evidence="2">Belongs to the peptidase S9A family.</text>
</comment>
<evidence type="ECO:0000256" key="5">
    <source>
        <dbReference type="ARBA" id="ARBA00022801"/>
    </source>
</evidence>
<evidence type="ECO:0000256" key="2">
    <source>
        <dbReference type="ARBA" id="ARBA00005228"/>
    </source>
</evidence>
<dbReference type="InterPro" id="IPR023302">
    <property type="entry name" value="Pept_S9A_N"/>
</dbReference>
<evidence type="ECO:0000256" key="3">
    <source>
        <dbReference type="ARBA" id="ARBA00011897"/>
    </source>
</evidence>
<organism evidence="9 10">
    <name type="scientific">Nonomuraea cypriaca</name>
    <dbReference type="NCBI Taxonomy" id="1187855"/>
    <lineage>
        <taxon>Bacteria</taxon>
        <taxon>Bacillati</taxon>
        <taxon>Actinomycetota</taxon>
        <taxon>Actinomycetes</taxon>
        <taxon>Streptosporangiales</taxon>
        <taxon>Streptosporangiaceae</taxon>
        <taxon>Nonomuraea</taxon>
    </lineage>
</organism>
<dbReference type="InterPro" id="IPR002470">
    <property type="entry name" value="Peptidase_S9A"/>
</dbReference>
<feature type="domain" description="Peptidase S9A N-terminal" evidence="8">
    <location>
        <begin position="8"/>
        <end position="416"/>
    </location>
</feature>
<evidence type="ECO:0000259" key="7">
    <source>
        <dbReference type="Pfam" id="PF00326"/>
    </source>
</evidence>
<dbReference type="GO" id="GO:0005829">
    <property type="term" value="C:cytosol"/>
    <property type="evidence" value="ECO:0007669"/>
    <property type="project" value="TreeGrafter"/>
</dbReference>
<dbReference type="InterPro" id="IPR029058">
    <property type="entry name" value="AB_hydrolase_fold"/>
</dbReference>
<dbReference type="PRINTS" id="PR00862">
    <property type="entry name" value="PROLIGOPTASE"/>
</dbReference>
<feature type="domain" description="Peptidase S9 prolyl oligopeptidase catalytic" evidence="7">
    <location>
        <begin position="483"/>
        <end position="690"/>
    </location>
</feature>
<dbReference type="Proteomes" id="UP000605361">
    <property type="component" value="Unassembled WGS sequence"/>
</dbReference>
<dbReference type="RefSeq" id="WP_195896088.1">
    <property type="nucleotide sequence ID" value="NZ_JADOGI010000039.1"/>
</dbReference>
<comment type="catalytic activity">
    <reaction evidence="1">
        <text>Hydrolysis of Pro-|-Xaa &gt;&gt; Ala-|-Xaa in oligopeptides.</text>
        <dbReference type="EC" id="3.4.21.26"/>
    </reaction>
</comment>
<dbReference type="GO" id="GO:0070012">
    <property type="term" value="F:oligopeptidase activity"/>
    <property type="evidence" value="ECO:0007669"/>
    <property type="project" value="TreeGrafter"/>
</dbReference>
<evidence type="ECO:0000256" key="1">
    <source>
        <dbReference type="ARBA" id="ARBA00001070"/>
    </source>
</evidence>
<proteinExistence type="inferred from homology"/>
<comment type="caution">
    <text evidence="9">The sequence shown here is derived from an EMBL/GenBank/DDBJ whole genome shotgun (WGS) entry which is preliminary data.</text>
</comment>
<protein>
    <recommendedName>
        <fullName evidence="3">prolyl oligopeptidase</fullName>
        <ecNumber evidence="3">3.4.21.26</ecNumber>
    </recommendedName>
</protein>
<dbReference type="PANTHER" id="PTHR42881:SF2">
    <property type="entry name" value="PROLYL ENDOPEPTIDASE"/>
    <property type="match status" value="1"/>
</dbReference>
<dbReference type="GO" id="GO:0006508">
    <property type="term" value="P:proteolysis"/>
    <property type="evidence" value="ECO:0007669"/>
    <property type="project" value="UniProtKB-KW"/>
</dbReference>
<dbReference type="InterPro" id="IPR001375">
    <property type="entry name" value="Peptidase_S9_cat"/>
</dbReference>
<dbReference type="Gene3D" id="3.40.50.1820">
    <property type="entry name" value="alpha/beta hydrolase"/>
    <property type="match status" value="1"/>
</dbReference>
<dbReference type="Pfam" id="PF02897">
    <property type="entry name" value="Peptidase_S9_N"/>
    <property type="match status" value="1"/>
</dbReference>
<dbReference type="SUPFAM" id="SSF53474">
    <property type="entry name" value="alpha/beta-Hydrolases"/>
    <property type="match status" value="1"/>
</dbReference>
<dbReference type="InterPro" id="IPR002471">
    <property type="entry name" value="Pept_S9_AS"/>
</dbReference>
<keyword evidence="6" id="KW-0720">Serine protease</keyword>
<evidence type="ECO:0000259" key="8">
    <source>
        <dbReference type="Pfam" id="PF02897"/>
    </source>
</evidence>
<dbReference type="AlphaFoldDB" id="A0A931A8G8"/>
<keyword evidence="5" id="KW-0378">Hydrolase</keyword>
<evidence type="ECO:0000313" key="9">
    <source>
        <dbReference type="EMBL" id="MBF8187123.1"/>
    </source>
</evidence>
<gene>
    <name evidence="9" type="ORF">ITP53_15525</name>
</gene>
<dbReference type="PROSITE" id="PS00708">
    <property type="entry name" value="PRO_ENDOPEP_SER"/>
    <property type="match status" value="1"/>
</dbReference>
<dbReference type="EMBL" id="JADOGI010000039">
    <property type="protein sequence ID" value="MBF8187123.1"/>
    <property type="molecule type" value="Genomic_DNA"/>
</dbReference>
<dbReference type="GO" id="GO:0004252">
    <property type="term" value="F:serine-type endopeptidase activity"/>
    <property type="evidence" value="ECO:0007669"/>
    <property type="project" value="UniProtKB-EC"/>
</dbReference>
<dbReference type="Pfam" id="PF00326">
    <property type="entry name" value="Peptidase_S9"/>
    <property type="match status" value="1"/>
</dbReference>
<sequence>MARPPYPQAQRHDVVESLGGFSISDPYRWLEVSADPRVRAWAAQQDELFSAHRAEWSETESWRSMIENFSTFGVSDPPLVRGSLMFIAEQLCDDEQRRLVVVDGAGDRRVLVDPVQLDPSGQTRLYTWWPSREGERVAVQLEVAEQPASDIVVLDVRTGEVLDGPLPRACNTSLAWLPGGEAFYYVSRVPDEELAPGDRRLHRRVRLHRIGSPPETDLMVFGGVDAPDCYYGLTVSADGRHIAMTVSDGPVPHNDVLIAELTDPQALRFVKTVDGHATGARVLPRFLPDGKLLLVTDYQAPCGRICTTPRHETDPSAWRTLVPEDPQAPLDDCLILDDPMLPRPLLLVARARHGVSTLTVHDLDDGRQFTTVPLPGIGVASSLQTEVPHGRHLWFSYCDATRPAAVYRYHAVTGEVASEVAGAASTPHSTICSCTVRYPAGDGTEVTLFLFTPSEELDGPRPTLLHGYGSFGLAMRPLFSPMAAAWVHAGGVHAVACVRGGGEEGQHWHDAGRGPHKQRTISDFNDAAAWLIRTGYTTPDQLAIYGMSGGGLLVTAAATQRPDLYAAVIADGPLCDMVRYERFGLGGTWSEEFGSSAQPEQLPWLLAYSPYHHVSSGTAYPAFLLAGAVTDLLTGEAHVSKMCAALQYATSSDRPVLMRREPDSAHAGSCASKERALAADMLAFAAKYTGLSLSG</sequence>
<dbReference type="InterPro" id="IPR051167">
    <property type="entry name" value="Prolyl_oligopep/macrocyclase"/>
</dbReference>
<reference evidence="9" key="1">
    <citation type="submission" date="2020-11" db="EMBL/GenBank/DDBJ databases">
        <title>Whole-genome analyses of Nonomuraea sp. K274.</title>
        <authorList>
            <person name="Veyisoglu A."/>
        </authorList>
    </citation>
    <scope>NUCLEOTIDE SEQUENCE</scope>
    <source>
        <strain evidence="9">K274</strain>
    </source>
</reference>
<dbReference type="PANTHER" id="PTHR42881">
    <property type="entry name" value="PROLYL ENDOPEPTIDASE"/>
    <property type="match status" value="1"/>
</dbReference>
<dbReference type="EC" id="3.4.21.26" evidence="3"/>
<evidence type="ECO:0000256" key="6">
    <source>
        <dbReference type="ARBA" id="ARBA00022825"/>
    </source>
</evidence>
<keyword evidence="4" id="KW-0645">Protease</keyword>
<evidence type="ECO:0000256" key="4">
    <source>
        <dbReference type="ARBA" id="ARBA00022670"/>
    </source>
</evidence>
<keyword evidence="10" id="KW-1185">Reference proteome</keyword>